<dbReference type="Pfam" id="PF14223">
    <property type="entry name" value="Retrotran_gag_2"/>
    <property type="match status" value="1"/>
</dbReference>
<feature type="compositionally biased region" description="Basic residues" evidence="1">
    <location>
        <begin position="234"/>
        <end position="256"/>
    </location>
</feature>
<organism evidence="3 4">
    <name type="scientific">Ananas comosus</name>
    <name type="common">Pineapple</name>
    <name type="synonym">Ananas ananas</name>
    <dbReference type="NCBI Taxonomy" id="4615"/>
    <lineage>
        <taxon>Eukaryota</taxon>
        <taxon>Viridiplantae</taxon>
        <taxon>Streptophyta</taxon>
        <taxon>Embryophyta</taxon>
        <taxon>Tracheophyta</taxon>
        <taxon>Spermatophyta</taxon>
        <taxon>Magnoliopsida</taxon>
        <taxon>Liliopsida</taxon>
        <taxon>Poales</taxon>
        <taxon>Bromeliaceae</taxon>
        <taxon>Bromelioideae</taxon>
        <taxon>Ananas</taxon>
    </lineage>
</organism>
<dbReference type="SUPFAM" id="SSF57756">
    <property type="entry name" value="Retrovirus zinc finger-like domains"/>
    <property type="match status" value="1"/>
</dbReference>
<evidence type="ECO:0000313" key="3">
    <source>
        <dbReference type="Proteomes" id="UP000515123"/>
    </source>
</evidence>
<dbReference type="InterPro" id="IPR054722">
    <property type="entry name" value="PolX-like_BBD"/>
</dbReference>
<dbReference type="InterPro" id="IPR036875">
    <property type="entry name" value="Znf_CCHC_sf"/>
</dbReference>
<evidence type="ECO:0000313" key="4">
    <source>
        <dbReference type="RefSeq" id="XP_020109115.1"/>
    </source>
</evidence>
<dbReference type="GO" id="GO:0008270">
    <property type="term" value="F:zinc ion binding"/>
    <property type="evidence" value="ECO:0007669"/>
    <property type="project" value="InterPro"/>
</dbReference>
<feature type="compositionally biased region" description="Low complexity" evidence="1">
    <location>
        <begin position="264"/>
        <end position="275"/>
    </location>
</feature>
<keyword evidence="3" id="KW-1185">Reference proteome</keyword>
<dbReference type="PANTHER" id="PTHR47481:SF29">
    <property type="entry name" value="RETROTRANSPOSON GAG DOMAIN-CONTAINING PROTEIN"/>
    <property type="match status" value="1"/>
</dbReference>
<dbReference type="Proteomes" id="UP000515123">
    <property type="component" value="Linkage group 19"/>
</dbReference>
<dbReference type="OrthoDB" id="684929at2759"/>
<reference evidence="3" key="1">
    <citation type="journal article" date="2015" name="Nat. Genet.">
        <title>The pineapple genome and the evolution of CAM photosynthesis.</title>
        <authorList>
            <person name="Ming R."/>
            <person name="VanBuren R."/>
            <person name="Wai C.M."/>
            <person name="Tang H."/>
            <person name="Schatz M.C."/>
            <person name="Bowers J.E."/>
            <person name="Lyons E."/>
            <person name="Wang M.L."/>
            <person name="Chen J."/>
            <person name="Biggers E."/>
            <person name="Zhang J."/>
            <person name="Huang L."/>
            <person name="Zhang L."/>
            <person name="Miao W."/>
            <person name="Zhang J."/>
            <person name="Ye Z."/>
            <person name="Miao C."/>
            <person name="Lin Z."/>
            <person name="Wang H."/>
            <person name="Zhou H."/>
            <person name="Yim W.C."/>
            <person name="Priest H.D."/>
            <person name="Zheng C."/>
            <person name="Woodhouse M."/>
            <person name="Edger P.P."/>
            <person name="Guyot R."/>
            <person name="Guo H.B."/>
            <person name="Guo H."/>
            <person name="Zheng G."/>
            <person name="Singh R."/>
            <person name="Sharma A."/>
            <person name="Min X."/>
            <person name="Zheng Y."/>
            <person name="Lee H."/>
            <person name="Gurtowski J."/>
            <person name="Sedlazeck F.J."/>
            <person name="Harkess A."/>
            <person name="McKain M.R."/>
            <person name="Liao Z."/>
            <person name="Fang J."/>
            <person name="Liu J."/>
            <person name="Zhang X."/>
            <person name="Zhang Q."/>
            <person name="Hu W."/>
            <person name="Qin Y."/>
            <person name="Wang K."/>
            <person name="Chen L.Y."/>
            <person name="Shirley N."/>
            <person name="Lin Y.R."/>
            <person name="Liu L.Y."/>
            <person name="Hernandez A.G."/>
            <person name="Wright C.L."/>
            <person name="Bulone V."/>
            <person name="Tuskan G.A."/>
            <person name="Heath K."/>
            <person name="Zee F."/>
            <person name="Moore P.H."/>
            <person name="Sunkar R."/>
            <person name="Leebens-Mack J.H."/>
            <person name="Mockler T."/>
            <person name="Bennetzen J.L."/>
            <person name="Freeling M."/>
            <person name="Sankoff D."/>
            <person name="Paterson A.H."/>
            <person name="Zhu X."/>
            <person name="Yang X."/>
            <person name="Smith J.A."/>
            <person name="Cushman J.C."/>
            <person name="Paull R.E."/>
            <person name="Yu Q."/>
        </authorList>
    </citation>
    <scope>NUCLEOTIDE SEQUENCE [LARGE SCALE GENOMIC DNA]</scope>
    <source>
        <strain evidence="3">cv. F153</strain>
    </source>
</reference>
<sequence length="404" mass="44935">MSSSTSNLPIVNIKTLIPLELTDSTYLVWKQVFLNVLESFDVTKHVDGTSVVPSQTIDTADKKEVINPEYVSWKKNDTTILSWINATLSLSILHMVVSSSPKTAYDAWRIIEAYFLDKTASTAFSLKSELRSIKKGSMSMSDYMQKIKTIGNALQAIGEIESDHNLVMTVLLGLPEEYRGFVSALNTHRNKPTFEQLRPLLMQEETEVQRRTSVTTSSTIPTIDGEALYANRGRGNHGGRGGRYRGGRGQHGRHYSGRGSPGIYPQSQPNYPQQSHIPNQQPYIPKSGIQCQICGKFNHSALQCRQRFNHSFIADEVPQTFAAMNLHEPGEEVWYPDSVASNHMTANSGILSSSKPYSGYEKILVGNENLLDITQTGETQLNTSSNSFALKNVFVVSAIKRNLL</sequence>
<proteinExistence type="predicted"/>
<feature type="domain" description="Retrovirus-related Pol polyprotein from transposon TNT 1-94-like beta-barrel" evidence="2">
    <location>
        <begin position="334"/>
        <end position="404"/>
    </location>
</feature>
<dbReference type="Pfam" id="PF22936">
    <property type="entry name" value="Pol_BBD"/>
    <property type="match status" value="1"/>
</dbReference>
<gene>
    <name evidence="4" type="primary">LOC109724644</name>
</gene>
<reference evidence="4" key="2">
    <citation type="submission" date="2025-08" db="UniProtKB">
        <authorList>
            <consortium name="RefSeq"/>
        </authorList>
    </citation>
    <scope>IDENTIFICATION</scope>
    <source>
        <tissue evidence="4">Leaf</tissue>
    </source>
</reference>
<evidence type="ECO:0000256" key="1">
    <source>
        <dbReference type="SAM" id="MobiDB-lite"/>
    </source>
</evidence>
<dbReference type="PANTHER" id="PTHR47481">
    <property type="match status" value="1"/>
</dbReference>
<accession>A0A6P5GUE4</accession>
<dbReference type="RefSeq" id="XP_020109115.1">
    <property type="nucleotide sequence ID" value="XM_020253526.1"/>
</dbReference>
<dbReference type="GeneID" id="109724644"/>
<dbReference type="GO" id="GO:0003676">
    <property type="term" value="F:nucleic acid binding"/>
    <property type="evidence" value="ECO:0007669"/>
    <property type="project" value="InterPro"/>
</dbReference>
<evidence type="ECO:0000259" key="2">
    <source>
        <dbReference type="Pfam" id="PF22936"/>
    </source>
</evidence>
<dbReference type="AlphaFoldDB" id="A0A6P5GUE4"/>
<protein>
    <submittedName>
        <fullName evidence="4">Uncharacterized protein LOC109724644</fullName>
    </submittedName>
</protein>
<feature type="region of interest" description="Disordered" evidence="1">
    <location>
        <begin position="205"/>
        <end position="282"/>
    </location>
</feature>
<name>A0A6P5GUE4_ANACO</name>